<protein>
    <submittedName>
        <fullName evidence="2">Putative LOC725127 [Apis mellifera]</fullName>
    </submittedName>
</protein>
<name>A0A0K2U041_LEPSM</name>
<evidence type="ECO:0000313" key="2">
    <source>
        <dbReference type="EMBL" id="CDW31608.1"/>
    </source>
</evidence>
<feature type="domain" description="BHLH" evidence="1">
    <location>
        <begin position="1"/>
        <end position="51"/>
    </location>
</feature>
<evidence type="ECO:0000259" key="1">
    <source>
        <dbReference type="PROSITE" id="PS50888"/>
    </source>
</evidence>
<dbReference type="Gene3D" id="4.10.280.10">
    <property type="entry name" value="Helix-loop-helix DNA-binding domain"/>
    <property type="match status" value="1"/>
</dbReference>
<dbReference type="AlphaFoldDB" id="A0A0K2U041"/>
<dbReference type="InterPro" id="IPR011598">
    <property type="entry name" value="bHLH_dom"/>
</dbReference>
<dbReference type="PROSITE" id="PS50888">
    <property type="entry name" value="BHLH"/>
    <property type="match status" value="1"/>
</dbReference>
<dbReference type="InterPro" id="IPR036638">
    <property type="entry name" value="HLH_DNA-bd_sf"/>
</dbReference>
<dbReference type="SMART" id="SM00353">
    <property type="entry name" value="HLH"/>
    <property type="match status" value="1"/>
</dbReference>
<reference evidence="2" key="1">
    <citation type="submission" date="2014-05" db="EMBL/GenBank/DDBJ databases">
        <authorList>
            <person name="Chronopoulou M."/>
        </authorList>
    </citation>
    <scope>NUCLEOTIDE SEQUENCE</scope>
    <source>
        <tissue evidence="2">Whole organism</tissue>
    </source>
</reference>
<organism evidence="2">
    <name type="scientific">Lepeophtheirus salmonis</name>
    <name type="common">Salmon louse</name>
    <name type="synonym">Caligus salmonis</name>
    <dbReference type="NCBI Taxonomy" id="72036"/>
    <lineage>
        <taxon>Eukaryota</taxon>
        <taxon>Metazoa</taxon>
        <taxon>Ecdysozoa</taxon>
        <taxon>Arthropoda</taxon>
        <taxon>Crustacea</taxon>
        <taxon>Multicrustacea</taxon>
        <taxon>Hexanauplia</taxon>
        <taxon>Copepoda</taxon>
        <taxon>Siphonostomatoida</taxon>
        <taxon>Caligidae</taxon>
        <taxon>Lepeophtheirus</taxon>
    </lineage>
</organism>
<dbReference type="SUPFAM" id="SSF47459">
    <property type="entry name" value="HLH, helix-loop-helix DNA-binding domain"/>
    <property type="match status" value="1"/>
</dbReference>
<dbReference type="Pfam" id="PF00010">
    <property type="entry name" value="HLH"/>
    <property type="match status" value="1"/>
</dbReference>
<sequence>MVKQEKIRTLEMSAAFNKLKSVLPFHPLDSKAQRLSRSELLRRAIKYIQTLQYVLELKEEEEEFLQIQRLDFRRLL</sequence>
<accession>A0A0K2U041</accession>
<proteinExistence type="predicted"/>
<dbReference type="EMBL" id="HACA01014247">
    <property type="protein sequence ID" value="CDW31608.1"/>
    <property type="molecule type" value="Transcribed_RNA"/>
</dbReference>
<dbReference type="GO" id="GO:0046983">
    <property type="term" value="F:protein dimerization activity"/>
    <property type="evidence" value="ECO:0007669"/>
    <property type="project" value="InterPro"/>
</dbReference>